<keyword evidence="1" id="KW-1133">Transmembrane helix</keyword>
<protein>
    <recommendedName>
        <fullName evidence="4">Flagellin Flp1-like domain-containing protein</fullName>
    </recommendedName>
</protein>
<comment type="caution">
    <text evidence="2">The sequence shown here is derived from an EMBL/GenBank/DDBJ whole genome shotgun (WGS) entry which is preliminary data.</text>
</comment>
<proteinExistence type="predicted"/>
<keyword evidence="3" id="KW-1185">Reference proteome</keyword>
<accession>A0ABV8WXJ7</accession>
<gene>
    <name evidence="2" type="ORF">ACFOY7_08460</name>
</gene>
<feature type="transmembrane region" description="Helical" evidence="1">
    <location>
        <begin position="31"/>
        <end position="49"/>
    </location>
</feature>
<evidence type="ECO:0000313" key="3">
    <source>
        <dbReference type="Proteomes" id="UP001595882"/>
    </source>
</evidence>
<name>A0ABV8WXJ7_9BACI</name>
<dbReference type="Proteomes" id="UP001595882">
    <property type="component" value="Unassembled WGS sequence"/>
</dbReference>
<organism evidence="2 3">
    <name type="scientific">Gracilibacillus xinjiangensis</name>
    <dbReference type="NCBI Taxonomy" id="1193282"/>
    <lineage>
        <taxon>Bacteria</taxon>
        <taxon>Bacillati</taxon>
        <taxon>Bacillota</taxon>
        <taxon>Bacilli</taxon>
        <taxon>Bacillales</taxon>
        <taxon>Bacillaceae</taxon>
        <taxon>Gracilibacillus</taxon>
    </lineage>
</organism>
<sequence>MTKLGQQLYVKGQTAVNRLKKDEEGSTAVEFMGIAAVAVVIIIVALNFFNKGDGKGGVEGIFELIIGGVEKLFKFDW</sequence>
<reference evidence="3" key="1">
    <citation type="journal article" date="2019" name="Int. J. Syst. Evol. Microbiol.">
        <title>The Global Catalogue of Microorganisms (GCM) 10K type strain sequencing project: providing services to taxonomists for standard genome sequencing and annotation.</title>
        <authorList>
            <consortium name="The Broad Institute Genomics Platform"/>
            <consortium name="The Broad Institute Genome Sequencing Center for Infectious Disease"/>
            <person name="Wu L."/>
            <person name="Ma J."/>
        </authorList>
    </citation>
    <scope>NUCLEOTIDE SEQUENCE [LARGE SCALE GENOMIC DNA]</scope>
    <source>
        <strain evidence="3">CCUG 37865</strain>
    </source>
</reference>
<evidence type="ECO:0000256" key="1">
    <source>
        <dbReference type="SAM" id="Phobius"/>
    </source>
</evidence>
<keyword evidence="1" id="KW-0472">Membrane</keyword>
<evidence type="ECO:0008006" key="4">
    <source>
        <dbReference type="Google" id="ProtNLM"/>
    </source>
</evidence>
<dbReference type="RefSeq" id="WP_390251329.1">
    <property type="nucleotide sequence ID" value="NZ_JBHSDT010000004.1"/>
</dbReference>
<evidence type="ECO:0000313" key="2">
    <source>
        <dbReference type="EMBL" id="MFC4403106.1"/>
    </source>
</evidence>
<dbReference type="EMBL" id="JBHSDT010000004">
    <property type="protein sequence ID" value="MFC4403106.1"/>
    <property type="molecule type" value="Genomic_DNA"/>
</dbReference>
<keyword evidence="1" id="KW-0812">Transmembrane</keyword>